<feature type="compositionally biased region" description="Basic and acidic residues" evidence="1">
    <location>
        <begin position="94"/>
        <end position="105"/>
    </location>
</feature>
<accession>A0AAW1SS77</accession>
<reference evidence="3 4" key="1">
    <citation type="journal article" date="2024" name="Nat. Commun.">
        <title>Phylogenomics reveals the evolutionary origins of lichenization in chlorophyte algae.</title>
        <authorList>
            <person name="Puginier C."/>
            <person name="Libourel C."/>
            <person name="Otte J."/>
            <person name="Skaloud P."/>
            <person name="Haon M."/>
            <person name="Grisel S."/>
            <person name="Petersen M."/>
            <person name="Berrin J.G."/>
            <person name="Delaux P.M."/>
            <person name="Dal Grande F."/>
            <person name="Keller J."/>
        </authorList>
    </citation>
    <scope>NUCLEOTIDE SEQUENCE [LARGE SCALE GENOMIC DNA]</scope>
    <source>
        <strain evidence="3 4">SAG 2523</strain>
    </source>
</reference>
<keyword evidence="2" id="KW-1133">Transmembrane helix</keyword>
<dbReference type="GO" id="GO:0009507">
    <property type="term" value="C:chloroplast"/>
    <property type="evidence" value="ECO:0007669"/>
    <property type="project" value="TreeGrafter"/>
</dbReference>
<feature type="compositionally biased region" description="Low complexity" evidence="1">
    <location>
        <begin position="74"/>
        <end position="87"/>
    </location>
</feature>
<dbReference type="PANTHER" id="PTHR36347:SF1">
    <property type="entry name" value="EXPRESSED PROTEIN"/>
    <property type="match status" value="1"/>
</dbReference>
<keyword evidence="2" id="KW-0812">Transmembrane</keyword>
<name>A0AAW1SS77_9CHLO</name>
<sequence>MYLSSRPPNSCQTCCTVPVRSPQRLSPSRCRGISRKPVFAQSSNSDGPDSSEAEAEREQRLATLEKRGRRRDMMPQPTRQPQQTQQPEKGGPAEWKEGKWLPEGWDKMDPPQKVYEIYTGKRGLLFWASKLSYASLFILGAAGLLDNLFGNKGKSCSKCKGEGAIKCPGCQGTGRNKKNGNMFERWKCYDCQGFGLVTCPNCGGGEGLTPEQRRER</sequence>
<evidence type="ECO:0000256" key="2">
    <source>
        <dbReference type="SAM" id="Phobius"/>
    </source>
</evidence>
<evidence type="ECO:0000313" key="4">
    <source>
        <dbReference type="Proteomes" id="UP001485043"/>
    </source>
</evidence>
<dbReference type="EMBL" id="JALJOV010001151">
    <property type="protein sequence ID" value="KAK9853349.1"/>
    <property type="molecule type" value="Genomic_DNA"/>
</dbReference>
<feature type="region of interest" description="Disordered" evidence="1">
    <location>
        <begin position="1"/>
        <end position="105"/>
    </location>
</feature>
<dbReference type="SUPFAM" id="SSF57938">
    <property type="entry name" value="DnaJ/Hsp40 cysteine-rich domain"/>
    <property type="match status" value="1"/>
</dbReference>
<organism evidence="3 4">
    <name type="scientific">Apatococcus fuscideae</name>
    <dbReference type="NCBI Taxonomy" id="2026836"/>
    <lineage>
        <taxon>Eukaryota</taxon>
        <taxon>Viridiplantae</taxon>
        <taxon>Chlorophyta</taxon>
        <taxon>core chlorophytes</taxon>
        <taxon>Trebouxiophyceae</taxon>
        <taxon>Chlorellales</taxon>
        <taxon>Chlorellaceae</taxon>
        <taxon>Apatococcus</taxon>
    </lineage>
</organism>
<feature type="transmembrane region" description="Helical" evidence="2">
    <location>
        <begin position="131"/>
        <end position="150"/>
    </location>
</feature>
<gene>
    <name evidence="3" type="ORF">WJX84_004131</name>
</gene>
<feature type="compositionally biased region" description="Basic and acidic residues" evidence="1">
    <location>
        <begin position="54"/>
        <end position="66"/>
    </location>
</feature>
<protein>
    <submittedName>
        <fullName evidence="3">Uncharacterized protein</fullName>
    </submittedName>
</protein>
<feature type="compositionally biased region" description="Polar residues" evidence="1">
    <location>
        <begin position="1"/>
        <end position="11"/>
    </location>
</feature>
<keyword evidence="4" id="KW-1185">Reference proteome</keyword>
<dbReference type="AlphaFoldDB" id="A0AAW1SS77"/>
<keyword evidence="2" id="KW-0472">Membrane</keyword>
<comment type="caution">
    <text evidence="3">The sequence shown here is derived from an EMBL/GenBank/DDBJ whole genome shotgun (WGS) entry which is preliminary data.</text>
</comment>
<evidence type="ECO:0000313" key="3">
    <source>
        <dbReference type="EMBL" id="KAK9853349.1"/>
    </source>
</evidence>
<dbReference type="PANTHER" id="PTHR36347">
    <property type="entry name" value="EXPRESSED PROTEIN"/>
    <property type="match status" value="1"/>
</dbReference>
<dbReference type="Proteomes" id="UP001485043">
    <property type="component" value="Unassembled WGS sequence"/>
</dbReference>
<proteinExistence type="predicted"/>
<dbReference type="InterPro" id="IPR036410">
    <property type="entry name" value="HSP_DnaJ_Cys-rich_dom_sf"/>
</dbReference>
<evidence type="ECO:0000256" key="1">
    <source>
        <dbReference type="SAM" id="MobiDB-lite"/>
    </source>
</evidence>